<accession>A0AAU6VHY2</accession>
<evidence type="ECO:0000313" key="1">
    <source>
        <dbReference type="EMBL" id="XAG86236.1"/>
    </source>
</evidence>
<organism evidence="1">
    <name type="scientific">bacterium 19MO03SA05</name>
    <dbReference type="NCBI Taxonomy" id="2920620"/>
    <lineage>
        <taxon>Bacteria</taxon>
    </lineage>
</organism>
<sequence length="338" mass="36971">MSLSNQAVKFLQLYSQAVAKAAAVEGVDVTNKFSIAPPIETKLRQAIMESDSFLKMISMLSVDQIQGQVVDVGTGKLLTGRKKGERFRAALGIGGNTYQLVETDSCATITWELLTQWANSGNVGEFIKLMNAAMTRNVALDILKIGFNGTSTAESTDPEANPLGQDVNKGWRTLVKEKKAEQVLASAILDPTGATAGSYKNLDALANDLKRNVIHEVHQSSPDLVVFVGAELVTFEQHRLLQAADKPTEHKAAQQLAKSIAGMTAYTPPFFPANEMWVTSLKNLQVLTQKGTQWRKAKNEEDRKQFENSYLRMEGYAVGDLDMFAAIESVTIAEPSEE</sequence>
<reference evidence="1" key="1">
    <citation type="submission" date="2022-03" db="EMBL/GenBank/DDBJ databases">
        <title>Sea Food Isolates.</title>
        <authorList>
            <person name="Li c."/>
        </authorList>
    </citation>
    <scope>NUCLEOTIDE SEQUENCE</scope>
    <source>
        <strain evidence="1">19MO03SA05</strain>
    </source>
</reference>
<protein>
    <submittedName>
        <fullName evidence="1">Phage major capsid protein, P2 family</fullName>
    </submittedName>
</protein>
<dbReference type="EMBL" id="CP095351">
    <property type="protein sequence ID" value="XAG86236.1"/>
    <property type="molecule type" value="Genomic_DNA"/>
</dbReference>
<proteinExistence type="predicted"/>
<dbReference type="InterPro" id="IPR006441">
    <property type="entry name" value="Phage_P2_GpN"/>
</dbReference>
<dbReference type="AlphaFoldDB" id="A0AAU6VHY2"/>
<dbReference type="Pfam" id="PF05125">
    <property type="entry name" value="Phage_cap_P2"/>
    <property type="match status" value="1"/>
</dbReference>
<name>A0AAU6VHY2_UNCXX</name>
<dbReference type="NCBIfam" id="TIGR01551">
    <property type="entry name" value="major_capsid_P2"/>
    <property type="match status" value="1"/>
</dbReference>
<gene>
    <name evidence="1" type="ORF">MRM63_13675</name>
</gene>